<dbReference type="RefSeq" id="XP_073970676.1">
    <property type="nucleotide sequence ID" value="XM_074114575.1"/>
</dbReference>
<dbReference type="EnsemblMetazoa" id="RPRC002260-RA">
    <property type="protein sequence ID" value="RPRC002260-PA"/>
    <property type="gene ID" value="RPRC002260"/>
</dbReference>
<proteinExistence type="predicted"/>
<dbReference type="AlphaFoldDB" id="T1HDY8"/>
<accession>T1HDY8</accession>
<feature type="compositionally biased region" description="Low complexity" evidence="1">
    <location>
        <begin position="190"/>
        <end position="205"/>
    </location>
</feature>
<feature type="chain" id="PRO_5044192911" evidence="2">
    <location>
        <begin position="17"/>
        <end position="214"/>
    </location>
</feature>
<dbReference type="EMBL" id="ACPB03004844">
    <property type="status" value="NOT_ANNOTATED_CDS"/>
    <property type="molecule type" value="Genomic_DNA"/>
</dbReference>
<dbReference type="GeneID" id="141447250"/>
<dbReference type="RefSeq" id="XP_073970677.1">
    <property type="nucleotide sequence ID" value="XM_074114576.1"/>
</dbReference>
<feature type="region of interest" description="Disordered" evidence="1">
    <location>
        <begin position="103"/>
        <end position="126"/>
    </location>
</feature>
<dbReference type="HOGENOM" id="CLU_1290412_0_0_1"/>
<evidence type="ECO:0000256" key="1">
    <source>
        <dbReference type="SAM" id="MobiDB-lite"/>
    </source>
</evidence>
<evidence type="ECO:0000313" key="3">
    <source>
        <dbReference type="EnsemblMetazoa" id="RPRC002260-PA"/>
    </source>
</evidence>
<keyword evidence="2" id="KW-0732">Signal</keyword>
<evidence type="ECO:0000313" key="4">
    <source>
        <dbReference type="Proteomes" id="UP000015103"/>
    </source>
</evidence>
<feature type="region of interest" description="Disordered" evidence="1">
    <location>
        <begin position="164"/>
        <end position="214"/>
    </location>
</feature>
<dbReference type="Proteomes" id="UP000015103">
    <property type="component" value="Unassembled WGS sequence"/>
</dbReference>
<feature type="signal peptide" evidence="2">
    <location>
        <begin position="1"/>
        <end position="16"/>
    </location>
</feature>
<sequence>MLLINLVMLLITTVQSLPNGHHNTWSASTSLTEADATASSEFTTANVKEAVGMQTLGSSGARAGDTGAASSFGLGPGGGGSSNAAAGPDASSVVSMGNAGYSEVSSTVGHAGRDKRTPEEDNDDEDDTVLLSIGQSRVDGSVLNAGSTGIKVGPVSTAVSLASTSSLLSSDRADTAQSVNAGSTAAHAGSSDSTASFSNSNMASNADRKKRQST</sequence>
<keyword evidence="4" id="KW-1185">Reference proteome</keyword>
<dbReference type="RefSeq" id="XP_073970678.1">
    <property type="nucleotide sequence ID" value="XM_074114577.1"/>
</dbReference>
<reference evidence="3" key="1">
    <citation type="submission" date="2015-05" db="UniProtKB">
        <authorList>
            <consortium name="EnsemblMetazoa"/>
        </authorList>
    </citation>
    <scope>IDENTIFICATION</scope>
</reference>
<name>T1HDY8_RHOPR</name>
<dbReference type="VEuPathDB" id="VectorBase:RPRC002260"/>
<evidence type="ECO:0000256" key="2">
    <source>
        <dbReference type="SAM" id="SignalP"/>
    </source>
</evidence>
<organism evidence="3 4">
    <name type="scientific">Rhodnius prolixus</name>
    <name type="common">Triatomid bug</name>
    <dbReference type="NCBI Taxonomy" id="13249"/>
    <lineage>
        <taxon>Eukaryota</taxon>
        <taxon>Metazoa</taxon>
        <taxon>Ecdysozoa</taxon>
        <taxon>Arthropoda</taxon>
        <taxon>Hexapoda</taxon>
        <taxon>Insecta</taxon>
        <taxon>Pterygota</taxon>
        <taxon>Neoptera</taxon>
        <taxon>Paraneoptera</taxon>
        <taxon>Hemiptera</taxon>
        <taxon>Heteroptera</taxon>
        <taxon>Panheteroptera</taxon>
        <taxon>Cimicomorpha</taxon>
        <taxon>Reduviidae</taxon>
        <taxon>Triatominae</taxon>
        <taxon>Rhodnius</taxon>
    </lineage>
</organism>
<protein>
    <submittedName>
        <fullName evidence="3">Uncharacterized protein</fullName>
    </submittedName>
</protein>
<dbReference type="RefSeq" id="XP_073970679.1">
    <property type="nucleotide sequence ID" value="XM_074114578.1"/>
</dbReference>
<dbReference type="InParanoid" id="T1HDY8"/>
<dbReference type="RefSeq" id="XP_073970680.1">
    <property type="nucleotide sequence ID" value="XM_074114579.1"/>
</dbReference>